<protein>
    <recommendedName>
        <fullName evidence="3">GPI inositol-deacylase</fullName>
    </recommendedName>
</protein>
<dbReference type="Gene3D" id="3.40.50.1820">
    <property type="entry name" value="alpha/beta hydrolase"/>
    <property type="match status" value="1"/>
</dbReference>
<dbReference type="AlphaFoldDB" id="A0AAE0ESD0"/>
<keyword evidence="2" id="KW-1185">Reference proteome</keyword>
<organism evidence="1 2">
    <name type="scientific">Cymbomonas tetramitiformis</name>
    <dbReference type="NCBI Taxonomy" id="36881"/>
    <lineage>
        <taxon>Eukaryota</taxon>
        <taxon>Viridiplantae</taxon>
        <taxon>Chlorophyta</taxon>
        <taxon>Pyramimonadophyceae</taxon>
        <taxon>Pyramimonadales</taxon>
        <taxon>Pyramimonadaceae</taxon>
        <taxon>Cymbomonas</taxon>
    </lineage>
</organism>
<comment type="caution">
    <text evidence="1">The sequence shown here is derived from an EMBL/GenBank/DDBJ whole genome shotgun (WGS) entry which is preliminary data.</text>
</comment>
<gene>
    <name evidence="1" type="ORF">CYMTET_51428</name>
</gene>
<dbReference type="Proteomes" id="UP001190700">
    <property type="component" value="Unassembled WGS sequence"/>
</dbReference>
<reference evidence="1 2" key="1">
    <citation type="journal article" date="2015" name="Genome Biol. Evol.">
        <title>Comparative Genomics of a Bacterivorous Green Alga Reveals Evolutionary Causalities and Consequences of Phago-Mixotrophic Mode of Nutrition.</title>
        <authorList>
            <person name="Burns J.A."/>
            <person name="Paasch A."/>
            <person name="Narechania A."/>
            <person name="Kim E."/>
        </authorList>
    </citation>
    <scope>NUCLEOTIDE SEQUENCE [LARGE SCALE GENOMIC DNA]</scope>
    <source>
        <strain evidence="1 2">PLY_AMNH</strain>
    </source>
</reference>
<dbReference type="InterPro" id="IPR029058">
    <property type="entry name" value="AB_hydrolase_fold"/>
</dbReference>
<dbReference type="PANTHER" id="PTHR47909:SF2">
    <property type="entry name" value="GPI INOSITOL-DEACYLASE"/>
    <property type="match status" value="1"/>
</dbReference>
<proteinExistence type="predicted"/>
<dbReference type="EMBL" id="LGRX02034174">
    <property type="protein sequence ID" value="KAK3238569.1"/>
    <property type="molecule type" value="Genomic_DNA"/>
</dbReference>
<evidence type="ECO:0008006" key="3">
    <source>
        <dbReference type="Google" id="ProtNLM"/>
    </source>
</evidence>
<evidence type="ECO:0000313" key="1">
    <source>
        <dbReference type="EMBL" id="KAK3238569.1"/>
    </source>
</evidence>
<dbReference type="SUPFAM" id="SSF53474">
    <property type="entry name" value="alpha/beta-Hydrolases"/>
    <property type="match status" value="1"/>
</dbReference>
<dbReference type="PANTHER" id="PTHR47909">
    <property type="entry name" value="ALPHA/BETA-HYDROLASES SUPERFAMILY PROTEIN"/>
    <property type="match status" value="1"/>
</dbReference>
<sequence length="247" mass="26826">MASSPIISIPSHPNKPAWCTSEFTVPKSTQMFFGRCDRVVSEWHSAFYASKLERKDWFKIAQALLTPAFWTSNCTTNPAYTWYIGRIEETVERAKMESQCEKVHLVGHSAGGWLARAYLGGVACPATQGDRGAAKLVGPRHCDVRSLVSLGSPHLSPPASAPDMTRGTLRWVNEKWPGAHFMEEGVKYVCVTGRTVKGDANAEKGTLSRYASVSYSQVCGEGDTVEGDAVVPNSSAILQANCAPLSK</sequence>
<evidence type="ECO:0000313" key="2">
    <source>
        <dbReference type="Proteomes" id="UP001190700"/>
    </source>
</evidence>
<accession>A0AAE0ESD0</accession>
<name>A0AAE0ESD0_9CHLO</name>